<dbReference type="GO" id="GO:0046872">
    <property type="term" value="F:metal ion binding"/>
    <property type="evidence" value="ECO:0007669"/>
    <property type="project" value="UniProtKB-KW"/>
</dbReference>
<dbReference type="Pfam" id="PF13186">
    <property type="entry name" value="SPASM"/>
    <property type="match status" value="1"/>
</dbReference>
<dbReference type="Gene3D" id="3.20.20.70">
    <property type="entry name" value="Aldolase class I"/>
    <property type="match status" value="1"/>
</dbReference>
<dbReference type="InterPro" id="IPR023885">
    <property type="entry name" value="4Fe4S-binding_SPASM_dom"/>
</dbReference>
<name>A0AAU2HBB2_9ACTN</name>
<dbReference type="SUPFAM" id="SSF102114">
    <property type="entry name" value="Radical SAM enzymes"/>
    <property type="match status" value="1"/>
</dbReference>
<evidence type="ECO:0000259" key="6">
    <source>
        <dbReference type="Pfam" id="PF13186"/>
    </source>
</evidence>
<evidence type="ECO:0000259" key="5">
    <source>
        <dbReference type="Pfam" id="PF04055"/>
    </source>
</evidence>
<keyword evidence="4" id="KW-0411">Iron-sulfur</keyword>
<gene>
    <name evidence="7" type="ORF">OHV25_21735</name>
</gene>
<evidence type="ECO:0000313" key="7">
    <source>
        <dbReference type="EMBL" id="WTU45544.1"/>
    </source>
</evidence>
<dbReference type="SFLD" id="SFLDS00029">
    <property type="entry name" value="Radical_SAM"/>
    <property type="match status" value="1"/>
</dbReference>
<dbReference type="InterPro" id="IPR058240">
    <property type="entry name" value="rSAM_sf"/>
</dbReference>
<reference evidence="7" key="1">
    <citation type="submission" date="2022-10" db="EMBL/GenBank/DDBJ databases">
        <title>The complete genomes of actinobacterial strains from the NBC collection.</title>
        <authorList>
            <person name="Joergensen T.S."/>
            <person name="Alvarez Arevalo M."/>
            <person name="Sterndorff E.B."/>
            <person name="Faurdal D."/>
            <person name="Vuksanovic O."/>
            <person name="Mourched A.-S."/>
            <person name="Charusanti P."/>
            <person name="Shaw S."/>
            <person name="Blin K."/>
            <person name="Weber T."/>
        </authorList>
    </citation>
    <scope>NUCLEOTIDE SEQUENCE</scope>
    <source>
        <strain evidence="7">NBC_00060</strain>
    </source>
</reference>
<keyword evidence="2" id="KW-0479">Metal-binding</keyword>
<feature type="domain" description="Radical SAM core" evidence="5">
    <location>
        <begin position="18"/>
        <end position="158"/>
    </location>
</feature>
<dbReference type="SFLD" id="SFLDF00365">
    <property type="entry name" value="thuricin_CD_(TrnCD-like)"/>
    <property type="match status" value="1"/>
</dbReference>
<dbReference type="PANTHER" id="PTHR11228:SF7">
    <property type="entry name" value="PQQA PEPTIDE CYCLASE"/>
    <property type="match status" value="1"/>
</dbReference>
<evidence type="ECO:0000256" key="2">
    <source>
        <dbReference type="ARBA" id="ARBA00022723"/>
    </source>
</evidence>
<sequence length="290" mass="31066">MQITLQPGLTGLKSLELEITGKCQLTCTHCLTTSSPQATDGTMTREDWRSVIKEAAALGIPHVQLIGGEPTVHPCWAEFVDLALSLGLKVEIFSNLYKVLPSWWETFERDGVTLATSYYSNDPDEHDTITGKPGSYVRTRSNIREAVRRGITLRAGIVDVLDGQHVTEARAELRSMGVTQILTDRVRAVGRAALPGQTPTVDALCGRCAHGRAAVLPNGDVAGCVLSRFLPGGNVLSRSLGDILKSAEWAATVDRLPSRAAANPCDPDCNPAKDGGDCSPAEQEACDPAY</sequence>
<dbReference type="EMBL" id="CP108253">
    <property type="protein sequence ID" value="WTU45544.1"/>
    <property type="molecule type" value="Genomic_DNA"/>
</dbReference>
<accession>A0AAU2HBB2</accession>
<keyword evidence="1" id="KW-0949">S-adenosyl-L-methionine</keyword>
<dbReference type="InterPro" id="IPR007197">
    <property type="entry name" value="rSAM"/>
</dbReference>
<proteinExistence type="predicted"/>
<evidence type="ECO:0000256" key="1">
    <source>
        <dbReference type="ARBA" id="ARBA00022691"/>
    </source>
</evidence>
<dbReference type="GO" id="GO:0003824">
    <property type="term" value="F:catalytic activity"/>
    <property type="evidence" value="ECO:0007669"/>
    <property type="project" value="InterPro"/>
</dbReference>
<organism evidence="7">
    <name type="scientific">Streptomyces sp. NBC_00060</name>
    <dbReference type="NCBI Taxonomy" id="2975636"/>
    <lineage>
        <taxon>Bacteria</taxon>
        <taxon>Bacillati</taxon>
        <taxon>Actinomycetota</taxon>
        <taxon>Actinomycetes</taxon>
        <taxon>Kitasatosporales</taxon>
        <taxon>Streptomycetaceae</taxon>
        <taxon>Streptomyces</taxon>
    </lineage>
</organism>
<dbReference type="PANTHER" id="PTHR11228">
    <property type="entry name" value="RADICAL SAM DOMAIN PROTEIN"/>
    <property type="match status" value="1"/>
</dbReference>
<dbReference type="GO" id="GO:0051536">
    <property type="term" value="F:iron-sulfur cluster binding"/>
    <property type="evidence" value="ECO:0007669"/>
    <property type="project" value="UniProtKB-KW"/>
</dbReference>
<evidence type="ECO:0000256" key="3">
    <source>
        <dbReference type="ARBA" id="ARBA00023004"/>
    </source>
</evidence>
<dbReference type="CDD" id="cd01335">
    <property type="entry name" value="Radical_SAM"/>
    <property type="match status" value="1"/>
</dbReference>
<dbReference type="SFLD" id="SFLDG01216">
    <property type="entry name" value="thioether_bond_formation_requi"/>
    <property type="match status" value="1"/>
</dbReference>
<dbReference type="InterPro" id="IPR013785">
    <property type="entry name" value="Aldolase_TIM"/>
</dbReference>
<dbReference type="SFLD" id="SFLDG01067">
    <property type="entry name" value="SPASM/twitch_domain_containing"/>
    <property type="match status" value="1"/>
</dbReference>
<evidence type="ECO:0000256" key="4">
    <source>
        <dbReference type="ARBA" id="ARBA00023014"/>
    </source>
</evidence>
<protein>
    <submittedName>
        <fullName evidence="7">Radical SAM protein</fullName>
    </submittedName>
</protein>
<dbReference type="InterPro" id="IPR050377">
    <property type="entry name" value="Radical_SAM_PqqE_MftC-like"/>
</dbReference>
<keyword evidence="3" id="KW-0408">Iron</keyword>
<dbReference type="Pfam" id="PF04055">
    <property type="entry name" value="Radical_SAM"/>
    <property type="match status" value="1"/>
</dbReference>
<dbReference type="SFLD" id="SFLDG01386">
    <property type="entry name" value="main_SPASM_domain-containing"/>
    <property type="match status" value="1"/>
</dbReference>
<dbReference type="AlphaFoldDB" id="A0AAU2HBB2"/>
<feature type="domain" description="4Fe4S-binding SPASM" evidence="6">
    <location>
        <begin position="207"/>
        <end position="269"/>
    </location>
</feature>